<keyword evidence="5" id="KW-1185">Reference proteome</keyword>
<dbReference type="EMBL" id="JACGWT010000006">
    <property type="protein sequence ID" value="MBA8795903.1"/>
    <property type="molecule type" value="Genomic_DNA"/>
</dbReference>
<keyword evidence="1 4" id="KW-0378">Hydrolase</keyword>
<dbReference type="PANTHER" id="PTHR12304:SF4">
    <property type="entry name" value="URIDINE NUCLEOSIDASE"/>
    <property type="match status" value="1"/>
</dbReference>
<keyword evidence="2 4" id="KW-0326">Glycosidase</keyword>
<dbReference type="SUPFAM" id="SSF53590">
    <property type="entry name" value="Nucleoside hydrolase"/>
    <property type="match status" value="1"/>
</dbReference>
<dbReference type="GO" id="GO:0006152">
    <property type="term" value="P:purine nucleoside catabolic process"/>
    <property type="evidence" value="ECO:0007669"/>
    <property type="project" value="TreeGrafter"/>
</dbReference>
<dbReference type="Gene3D" id="3.90.245.10">
    <property type="entry name" value="Ribonucleoside hydrolase-like"/>
    <property type="match status" value="1"/>
</dbReference>
<evidence type="ECO:0000256" key="1">
    <source>
        <dbReference type="ARBA" id="ARBA00022801"/>
    </source>
</evidence>
<dbReference type="PANTHER" id="PTHR12304">
    <property type="entry name" value="INOSINE-URIDINE PREFERRING NUCLEOSIDE HYDROLASE"/>
    <property type="match status" value="1"/>
</dbReference>
<comment type="caution">
    <text evidence="4">The sequence shown here is derived from an EMBL/GenBank/DDBJ whole genome shotgun (WGS) entry which is preliminary data.</text>
</comment>
<dbReference type="Pfam" id="PF01156">
    <property type="entry name" value="IU_nuc_hydro"/>
    <property type="match status" value="1"/>
</dbReference>
<sequence length="329" mass="33962">MPDSSTSTPSDRVPVYLDCDTGIDDALALAYLLGRPDIDLVGIGSVSGNIDAERGARNTLDLLALAGRDAVPVAVGAHDPLTGSFAGGAPHVHGSNGIGDIDLPAAGRGPVDGSAADLLIRLAHEHAGRLQVIAVGPLTNLALALRTEPRLVDLVPRVTIMGGAALVPGNVTPVAEANIANDPEAAAAVVEASWPVTLVPLDVTLEHVLDEDDRSALLASGHPLPRALGEMLDLYYGFYVELYGERCSALHDPLAAALALDGVAATVAPAVPVTVDATDGPGRGQTICDLRNQRQRWVDRDGAHVRVVLEAEPPLGPHLMQTILGAFGS</sequence>
<feature type="domain" description="Inosine/uridine-preferring nucleoside hydrolase" evidence="3">
    <location>
        <begin position="15"/>
        <end position="310"/>
    </location>
</feature>
<evidence type="ECO:0000313" key="4">
    <source>
        <dbReference type="EMBL" id="MBA8795903.1"/>
    </source>
</evidence>
<organism evidence="4 5">
    <name type="scientific">Microlunatus kandeliicorticis</name>
    <dbReference type="NCBI Taxonomy" id="1759536"/>
    <lineage>
        <taxon>Bacteria</taxon>
        <taxon>Bacillati</taxon>
        <taxon>Actinomycetota</taxon>
        <taxon>Actinomycetes</taxon>
        <taxon>Propionibacteriales</taxon>
        <taxon>Propionibacteriaceae</taxon>
        <taxon>Microlunatus</taxon>
    </lineage>
</organism>
<gene>
    <name evidence="4" type="ORF">FHX74_003544</name>
</gene>
<dbReference type="AlphaFoldDB" id="A0A7W3IV99"/>
<name>A0A7W3IV99_9ACTN</name>
<proteinExistence type="predicted"/>
<evidence type="ECO:0000256" key="2">
    <source>
        <dbReference type="ARBA" id="ARBA00023295"/>
    </source>
</evidence>
<dbReference type="GO" id="GO:0005829">
    <property type="term" value="C:cytosol"/>
    <property type="evidence" value="ECO:0007669"/>
    <property type="project" value="TreeGrafter"/>
</dbReference>
<dbReference type="RefSeq" id="WP_182561506.1">
    <property type="nucleotide sequence ID" value="NZ_JACGWT010000006.1"/>
</dbReference>
<dbReference type="Proteomes" id="UP000523079">
    <property type="component" value="Unassembled WGS sequence"/>
</dbReference>
<evidence type="ECO:0000259" key="3">
    <source>
        <dbReference type="Pfam" id="PF01156"/>
    </source>
</evidence>
<dbReference type="GO" id="GO:0008477">
    <property type="term" value="F:purine nucleosidase activity"/>
    <property type="evidence" value="ECO:0007669"/>
    <property type="project" value="UniProtKB-EC"/>
</dbReference>
<dbReference type="InterPro" id="IPR023186">
    <property type="entry name" value="IUNH"/>
</dbReference>
<accession>A0A7W3IV99</accession>
<reference evidence="4 5" key="1">
    <citation type="submission" date="2020-07" db="EMBL/GenBank/DDBJ databases">
        <title>Sequencing the genomes of 1000 actinobacteria strains.</title>
        <authorList>
            <person name="Klenk H.-P."/>
        </authorList>
    </citation>
    <scope>NUCLEOTIDE SEQUENCE [LARGE SCALE GENOMIC DNA]</scope>
    <source>
        <strain evidence="4 5">DSM 100723</strain>
    </source>
</reference>
<dbReference type="InterPro" id="IPR036452">
    <property type="entry name" value="Ribo_hydro-like"/>
</dbReference>
<dbReference type="InterPro" id="IPR001910">
    <property type="entry name" value="Inosine/uridine_hydrolase_dom"/>
</dbReference>
<evidence type="ECO:0000313" key="5">
    <source>
        <dbReference type="Proteomes" id="UP000523079"/>
    </source>
</evidence>
<dbReference type="EC" id="3.2.2.1" evidence="4"/>
<protein>
    <submittedName>
        <fullName evidence="4">Purine nucleosidase</fullName>
        <ecNumber evidence="4">3.2.2.1</ecNumber>
    </submittedName>
</protein>
<dbReference type="CDD" id="cd02650">
    <property type="entry name" value="nuc_hydro_CaPnhB"/>
    <property type="match status" value="1"/>
</dbReference>